<name>A0A7S3QJ03_9STRA</name>
<dbReference type="EMBL" id="HBIO01031012">
    <property type="protein sequence ID" value="CAE0478903.1"/>
    <property type="molecule type" value="Transcribed_RNA"/>
</dbReference>
<feature type="coiled-coil region" evidence="1">
    <location>
        <begin position="111"/>
        <end position="219"/>
    </location>
</feature>
<reference evidence="2" key="1">
    <citation type="submission" date="2021-01" db="EMBL/GenBank/DDBJ databases">
        <authorList>
            <person name="Corre E."/>
            <person name="Pelletier E."/>
            <person name="Niang G."/>
            <person name="Scheremetjew M."/>
            <person name="Finn R."/>
            <person name="Kale V."/>
            <person name="Holt S."/>
            <person name="Cochrane G."/>
            <person name="Meng A."/>
            <person name="Brown T."/>
            <person name="Cohen L."/>
        </authorList>
    </citation>
    <scope>NUCLEOTIDE SEQUENCE</scope>
    <source>
        <strain evidence="2">MM31A-1</strain>
    </source>
</reference>
<protein>
    <submittedName>
        <fullName evidence="2">Uncharacterized protein</fullName>
    </submittedName>
</protein>
<organism evidence="2">
    <name type="scientific">Chaetoceros debilis</name>
    <dbReference type="NCBI Taxonomy" id="122233"/>
    <lineage>
        <taxon>Eukaryota</taxon>
        <taxon>Sar</taxon>
        <taxon>Stramenopiles</taxon>
        <taxon>Ochrophyta</taxon>
        <taxon>Bacillariophyta</taxon>
        <taxon>Coscinodiscophyceae</taxon>
        <taxon>Chaetocerotophycidae</taxon>
        <taxon>Chaetocerotales</taxon>
        <taxon>Chaetocerotaceae</taxon>
        <taxon>Chaetoceros</taxon>
    </lineage>
</organism>
<accession>A0A7S3QJ03</accession>
<keyword evidence="1" id="KW-0175">Coiled coil</keyword>
<sequence length="252" mass="28611">MVFDDFDKESQSAEIDAVRETITNMLKAVDDSGTSGAITGGTNPKRKQILSPEFVVELEADDVSSPTISCASFSEEEFSIASASRESEFHFTGLTGTYLEENDDLSMSSMNTKAIRQIQELKMKLRVQENTKLELLNQCMKLDHKVERDDSKSARVRIYKSENARLREQSAHMEKDFMNEMNKIVVRMAAMEREHSSKLQERDEKLKQLEEDLANLKCSSKFENVSLEENADAVPQNRTILFKATSEESDSE</sequence>
<dbReference type="AlphaFoldDB" id="A0A7S3QJ03"/>
<evidence type="ECO:0000313" key="2">
    <source>
        <dbReference type="EMBL" id="CAE0478903.1"/>
    </source>
</evidence>
<evidence type="ECO:0000256" key="1">
    <source>
        <dbReference type="SAM" id="Coils"/>
    </source>
</evidence>
<gene>
    <name evidence="2" type="ORF">CDEB00056_LOCUS23756</name>
</gene>
<proteinExistence type="predicted"/>